<protein>
    <recommendedName>
        <fullName evidence="4">DUF3899 domain-containing protein</fullName>
    </recommendedName>
</protein>
<dbReference type="AlphaFoldDB" id="A0AAW8JJV8"/>
<evidence type="ECO:0000256" key="1">
    <source>
        <dbReference type="SAM" id="Phobius"/>
    </source>
</evidence>
<keyword evidence="1" id="KW-1133">Transmembrane helix</keyword>
<proteinExistence type="predicted"/>
<dbReference type="EMBL" id="JAVIDA010000009">
    <property type="protein sequence ID" value="MDQ9071566.1"/>
    <property type="molecule type" value="Genomic_DNA"/>
</dbReference>
<keyword evidence="1" id="KW-0472">Membrane</keyword>
<sequence>MNILKKYWKLILIIYLCLIAAALFRETFGEGFFSSIFNSIALALLVWKIQRPIFFWMIDQLAQFHLKHNKENIDKFPVKIVIQHKATLKLYISRFLCLALIITISALVWNECLSHYF</sequence>
<dbReference type="RefSeq" id="WP_308955784.1">
    <property type="nucleotide sequence ID" value="NZ_JAVICY010000010.1"/>
</dbReference>
<reference evidence="2" key="1">
    <citation type="submission" date="2023-08" db="EMBL/GenBank/DDBJ databases">
        <title>Emergence of clinically-relevant ST2 carbapenem-resistant Acinetobacter baumannii strains in hospital sewages in Zhejiang, East of China.</title>
        <authorList>
            <person name="Kaichao C."/>
            <person name="Zhang R."/>
        </authorList>
    </citation>
    <scope>NUCLEOTIDE SEQUENCE</scope>
    <source>
        <strain evidence="2">M-SY-60</strain>
    </source>
</reference>
<gene>
    <name evidence="2" type="ORF">RFH51_08865</name>
</gene>
<feature type="transmembrane region" description="Helical" evidence="1">
    <location>
        <begin position="31"/>
        <end position="47"/>
    </location>
</feature>
<keyword evidence="1" id="KW-0812">Transmembrane</keyword>
<evidence type="ECO:0000313" key="3">
    <source>
        <dbReference type="Proteomes" id="UP001243195"/>
    </source>
</evidence>
<dbReference type="Proteomes" id="UP001243195">
    <property type="component" value="Unassembled WGS sequence"/>
</dbReference>
<feature type="transmembrane region" description="Helical" evidence="1">
    <location>
        <begin position="91"/>
        <end position="109"/>
    </location>
</feature>
<evidence type="ECO:0008006" key="4">
    <source>
        <dbReference type="Google" id="ProtNLM"/>
    </source>
</evidence>
<comment type="caution">
    <text evidence="2">The sequence shown here is derived from an EMBL/GenBank/DDBJ whole genome shotgun (WGS) entry which is preliminary data.</text>
</comment>
<organism evidence="2 3">
    <name type="scientific">Acinetobacter gerneri</name>
    <dbReference type="NCBI Taxonomy" id="202952"/>
    <lineage>
        <taxon>Bacteria</taxon>
        <taxon>Pseudomonadati</taxon>
        <taxon>Pseudomonadota</taxon>
        <taxon>Gammaproteobacteria</taxon>
        <taxon>Moraxellales</taxon>
        <taxon>Moraxellaceae</taxon>
        <taxon>Acinetobacter</taxon>
    </lineage>
</organism>
<accession>A0AAW8JJV8</accession>
<feature type="transmembrane region" description="Helical" evidence="1">
    <location>
        <begin position="7"/>
        <end position="25"/>
    </location>
</feature>
<name>A0AAW8JJV8_9GAMM</name>
<evidence type="ECO:0000313" key="2">
    <source>
        <dbReference type="EMBL" id="MDQ9071566.1"/>
    </source>
</evidence>